<dbReference type="CDD" id="cd07377">
    <property type="entry name" value="WHTH_GntR"/>
    <property type="match status" value="1"/>
</dbReference>
<dbReference type="PROSITE" id="PS50949">
    <property type="entry name" value="HTH_GNTR"/>
    <property type="match status" value="1"/>
</dbReference>
<keyword evidence="4" id="KW-0804">Transcription</keyword>
<dbReference type="SMART" id="SM00345">
    <property type="entry name" value="HTH_GNTR"/>
    <property type="match status" value="1"/>
</dbReference>
<dbReference type="InterPro" id="IPR051446">
    <property type="entry name" value="HTH_trans_reg/aminotransferase"/>
</dbReference>
<organism evidence="6 7">
    <name type="scientific">Microbacterium testaceum</name>
    <name type="common">Aureobacterium testaceum</name>
    <name type="synonym">Brevibacterium testaceum</name>
    <dbReference type="NCBI Taxonomy" id="2033"/>
    <lineage>
        <taxon>Bacteria</taxon>
        <taxon>Bacillati</taxon>
        <taxon>Actinomycetota</taxon>
        <taxon>Actinomycetes</taxon>
        <taxon>Micrococcales</taxon>
        <taxon>Microbacteriaceae</taxon>
        <taxon>Microbacterium</taxon>
    </lineage>
</organism>
<evidence type="ECO:0000256" key="3">
    <source>
        <dbReference type="ARBA" id="ARBA00023125"/>
    </source>
</evidence>
<dbReference type="GO" id="GO:0003677">
    <property type="term" value="F:DNA binding"/>
    <property type="evidence" value="ECO:0007669"/>
    <property type="project" value="UniProtKB-KW"/>
</dbReference>
<dbReference type="Gene3D" id="1.10.10.10">
    <property type="entry name" value="Winged helix-like DNA-binding domain superfamily/Winged helix DNA-binding domain"/>
    <property type="match status" value="1"/>
</dbReference>
<dbReference type="RefSeq" id="WP_116537124.1">
    <property type="nucleotide sequence ID" value="NZ_QDFT01000010.1"/>
</dbReference>
<dbReference type="PANTHER" id="PTHR46577">
    <property type="entry name" value="HTH-TYPE TRANSCRIPTIONAL REGULATORY PROTEIN GABR"/>
    <property type="match status" value="1"/>
</dbReference>
<evidence type="ECO:0000256" key="1">
    <source>
        <dbReference type="ARBA" id="ARBA00022898"/>
    </source>
</evidence>
<gene>
    <name evidence="6" type="ORF">DC432_06050</name>
</gene>
<evidence type="ECO:0000259" key="5">
    <source>
        <dbReference type="PROSITE" id="PS50949"/>
    </source>
</evidence>
<comment type="caution">
    <text evidence="6">The sequence shown here is derived from an EMBL/GenBank/DDBJ whole genome shotgun (WGS) entry which is preliminary data.</text>
</comment>
<dbReference type="InterPro" id="IPR036390">
    <property type="entry name" value="WH_DNA-bd_sf"/>
</dbReference>
<evidence type="ECO:0000256" key="2">
    <source>
        <dbReference type="ARBA" id="ARBA00023015"/>
    </source>
</evidence>
<dbReference type="GO" id="GO:0003700">
    <property type="term" value="F:DNA-binding transcription factor activity"/>
    <property type="evidence" value="ECO:0007669"/>
    <property type="project" value="InterPro"/>
</dbReference>
<feature type="domain" description="HTH gntR-type" evidence="5">
    <location>
        <begin position="11"/>
        <end position="79"/>
    </location>
</feature>
<evidence type="ECO:0000256" key="4">
    <source>
        <dbReference type="ARBA" id="ARBA00023163"/>
    </source>
</evidence>
<protein>
    <submittedName>
        <fullName evidence="6">GntR family transcriptional regulator</fullName>
    </submittedName>
</protein>
<dbReference type="EMBL" id="QDFT01000010">
    <property type="protein sequence ID" value="PVE76217.1"/>
    <property type="molecule type" value="Genomic_DNA"/>
</dbReference>
<dbReference type="Proteomes" id="UP000244649">
    <property type="component" value="Unassembled WGS sequence"/>
</dbReference>
<evidence type="ECO:0000313" key="6">
    <source>
        <dbReference type="EMBL" id="PVE76217.1"/>
    </source>
</evidence>
<keyword evidence="2" id="KW-0805">Transcription regulation</keyword>
<dbReference type="InterPro" id="IPR036388">
    <property type="entry name" value="WH-like_DNA-bd_sf"/>
</dbReference>
<dbReference type="SUPFAM" id="SSF46785">
    <property type="entry name" value="Winged helix' DNA-binding domain"/>
    <property type="match status" value="1"/>
</dbReference>
<dbReference type="InterPro" id="IPR000524">
    <property type="entry name" value="Tscrpt_reg_HTH_GntR"/>
</dbReference>
<dbReference type="Pfam" id="PF00392">
    <property type="entry name" value="GntR"/>
    <property type="match status" value="1"/>
</dbReference>
<reference evidence="6 7" key="1">
    <citation type="submission" date="2018-04" db="EMBL/GenBank/DDBJ databases">
        <authorList>
            <person name="Go L.Y."/>
            <person name="Mitchell J.A."/>
        </authorList>
    </citation>
    <scope>NUCLEOTIDE SEQUENCE [LARGE SCALE GENOMIC DNA]</scope>
    <source>
        <strain evidence="6 7">TPD7010</strain>
    </source>
</reference>
<keyword evidence="1" id="KW-0663">Pyridoxal phosphate</keyword>
<accession>A0A2T7WPX3</accession>
<sequence>MRDAAGEIDEKTAGVDLLRFFRGLIVSGRLGAGDRLPTVRQAAADFAVAPGTVQRAYKALEAEGLVHSRVGSGTRVADGVSPMTSEMTRQVDALVAAVSASGGDIEAVVDVLRMKWEERAPDSR</sequence>
<dbReference type="PANTHER" id="PTHR46577:SF1">
    <property type="entry name" value="HTH-TYPE TRANSCRIPTIONAL REGULATORY PROTEIN GABR"/>
    <property type="match status" value="1"/>
</dbReference>
<keyword evidence="3" id="KW-0238">DNA-binding</keyword>
<evidence type="ECO:0000313" key="7">
    <source>
        <dbReference type="Proteomes" id="UP000244649"/>
    </source>
</evidence>
<name>A0A2T7WPX3_MICTE</name>
<dbReference type="AlphaFoldDB" id="A0A2T7WPX3"/>
<proteinExistence type="predicted"/>